<keyword evidence="2" id="KW-1185">Reference proteome</keyword>
<dbReference type="EMBL" id="CM023481">
    <property type="protein sequence ID" value="KAH6945917.1"/>
    <property type="molecule type" value="Genomic_DNA"/>
</dbReference>
<evidence type="ECO:0000313" key="1">
    <source>
        <dbReference type="EMBL" id="KAH6945917.1"/>
    </source>
</evidence>
<gene>
    <name evidence="1" type="ORF">HPB50_010667</name>
</gene>
<organism evidence="1 2">
    <name type="scientific">Hyalomma asiaticum</name>
    <name type="common">Tick</name>
    <dbReference type="NCBI Taxonomy" id="266040"/>
    <lineage>
        <taxon>Eukaryota</taxon>
        <taxon>Metazoa</taxon>
        <taxon>Ecdysozoa</taxon>
        <taxon>Arthropoda</taxon>
        <taxon>Chelicerata</taxon>
        <taxon>Arachnida</taxon>
        <taxon>Acari</taxon>
        <taxon>Parasitiformes</taxon>
        <taxon>Ixodida</taxon>
        <taxon>Ixodoidea</taxon>
        <taxon>Ixodidae</taxon>
        <taxon>Hyalomminae</taxon>
        <taxon>Hyalomma</taxon>
    </lineage>
</organism>
<evidence type="ECO:0000313" key="2">
    <source>
        <dbReference type="Proteomes" id="UP000821845"/>
    </source>
</evidence>
<protein>
    <submittedName>
        <fullName evidence="1">Uncharacterized protein</fullName>
    </submittedName>
</protein>
<reference evidence="1" key="1">
    <citation type="submission" date="2020-05" db="EMBL/GenBank/DDBJ databases">
        <title>Large-scale comparative analyses of tick genomes elucidate their genetic diversity and vector capacities.</title>
        <authorList>
            <person name="Jia N."/>
            <person name="Wang J."/>
            <person name="Shi W."/>
            <person name="Du L."/>
            <person name="Sun Y."/>
            <person name="Zhan W."/>
            <person name="Jiang J."/>
            <person name="Wang Q."/>
            <person name="Zhang B."/>
            <person name="Ji P."/>
            <person name="Sakyi L.B."/>
            <person name="Cui X."/>
            <person name="Yuan T."/>
            <person name="Jiang B."/>
            <person name="Yang W."/>
            <person name="Lam T.T.-Y."/>
            <person name="Chang Q."/>
            <person name="Ding S."/>
            <person name="Wang X."/>
            <person name="Zhu J."/>
            <person name="Ruan X."/>
            <person name="Zhao L."/>
            <person name="Wei J."/>
            <person name="Que T."/>
            <person name="Du C."/>
            <person name="Cheng J."/>
            <person name="Dai P."/>
            <person name="Han X."/>
            <person name="Huang E."/>
            <person name="Gao Y."/>
            <person name="Liu J."/>
            <person name="Shao H."/>
            <person name="Ye R."/>
            <person name="Li L."/>
            <person name="Wei W."/>
            <person name="Wang X."/>
            <person name="Wang C."/>
            <person name="Yang T."/>
            <person name="Huo Q."/>
            <person name="Li W."/>
            <person name="Guo W."/>
            <person name="Chen H."/>
            <person name="Zhou L."/>
            <person name="Ni X."/>
            <person name="Tian J."/>
            <person name="Zhou Y."/>
            <person name="Sheng Y."/>
            <person name="Liu T."/>
            <person name="Pan Y."/>
            <person name="Xia L."/>
            <person name="Li J."/>
            <person name="Zhao F."/>
            <person name="Cao W."/>
        </authorList>
    </citation>
    <scope>NUCLEOTIDE SEQUENCE</scope>
    <source>
        <strain evidence="1">Hyas-2018</strain>
    </source>
</reference>
<comment type="caution">
    <text evidence="1">The sequence shown here is derived from an EMBL/GenBank/DDBJ whole genome shotgun (WGS) entry which is preliminary data.</text>
</comment>
<proteinExistence type="predicted"/>
<dbReference type="Proteomes" id="UP000821845">
    <property type="component" value="Chromosome 1"/>
</dbReference>
<accession>A0ACB7TEG4</accession>
<sequence length="581" mass="64101">MAKVQEKGAVAMPELMHCEEVTSRTPRNIIKNVVTMSFGFLLLFTAFQSVSNLQSSINSVQGLGTFTMATIYIALVLSCMFVPPLMIRKLSLKHTLVVSMAMYVFYFVANFYPTWATLMPASILMGLGGAPLWTAKCAYLNTVAKDYAAQTHQKPGDVVTRFFGLFFMIFQTGQIWGNLISYYVLKPTSRPANISADISSCGIRFVTAEDDADNENLQPPDSAKLYTLMGVYTACSVLAVLSMLILLDPLAPPSRLASKKPAALLVETLRHLRKPYQWAILPLTVYSGVQQAFLIADFTQAYVSCALGIHYVGFIMITFGLADAVFSMAFGTVINVVGRIPIFLLGAVVNGAIIVALCMWRPTPDEFSVFFIIAGCWGLAFYATVFPEDEEAAFANYRLWESLGFIIAFVIQKLLPLQYKVAVLATFLVSGMLGYLAIEPVQESGARPVFPGAWPWPGARNTAQLLGGGTYSAVYLLFRPRIDACPHWPMAAMHHRAVKMRATTFLRNGPHEVIPLRALSEPRPGRVSAVSTSTARPRLAPTPNPLRAVLSGRRTGVHWPSRRNWIRLLRLNSAWLALRCS</sequence>
<name>A0ACB7TEG4_HYAAI</name>